<keyword evidence="3" id="KW-1185">Reference proteome</keyword>
<dbReference type="AlphaFoldDB" id="A0A8J5N6N2"/>
<protein>
    <submittedName>
        <fullName evidence="2">Uncharacterized protein</fullName>
    </submittedName>
</protein>
<evidence type="ECO:0000256" key="1">
    <source>
        <dbReference type="SAM" id="MobiDB-lite"/>
    </source>
</evidence>
<comment type="caution">
    <text evidence="2">The sequence shown here is derived from an EMBL/GenBank/DDBJ whole genome shotgun (WGS) entry which is preliminary data.</text>
</comment>
<organism evidence="2 3">
    <name type="scientific">Homarus americanus</name>
    <name type="common">American lobster</name>
    <dbReference type="NCBI Taxonomy" id="6706"/>
    <lineage>
        <taxon>Eukaryota</taxon>
        <taxon>Metazoa</taxon>
        <taxon>Ecdysozoa</taxon>
        <taxon>Arthropoda</taxon>
        <taxon>Crustacea</taxon>
        <taxon>Multicrustacea</taxon>
        <taxon>Malacostraca</taxon>
        <taxon>Eumalacostraca</taxon>
        <taxon>Eucarida</taxon>
        <taxon>Decapoda</taxon>
        <taxon>Pleocyemata</taxon>
        <taxon>Astacidea</taxon>
        <taxon>Nephropoidea</taxon>
        <taxon>Nephropidae</taxon>
        <taxon>Homarus</taxon>
    </lineage>
</organism>
<gene>
    <name evidence="2" type="ORF">Hamer_G003054</name>
</gene>
<feature type="region of interest" description="Disordered" evidence="1">
    <location>
        <begin position="132"/>
        <end position="157"/>
    </location>
</feature>
<evidence type="ECO:0000313" key="2">
    <source>
        <dbReference type="EMBL" id="KAG7174162.1"/>
    </source>
</evidence>
<feature type="compositionally biased region" description="Low complexity" evidence="1">
    <location>
        <begin position="133"/>
        <end position="150"/>
    </location>
</feature>
<sequence>MFCWLEVFHGEICNEQHFIHSGGKRFSVGGDGDTLKIHTRRRRRLSLSNLLTHLLPAHTPTSTVYHPPSNKVRLLPSHTPTSSVYHPPSNKVKLDPPYLNISERERSSWVEDYSGALVTQWLVHRRRGGVKALSPSSSTLQHSSSTTNLSNIPPSCGGNSECGGGALRNRLKTRSKSIMSLATEHTQRPTLTLKRILSVIL</sequence>
<accession>A0A8J5N6N2</accession>
<dbReference type="Proteomes" id="UP000747542">
    <property type="component" value="Unassembled WGS sequence"/>
</dbReference>
<dbReference type="EMBL" id="JAHLQT010007678">
    <property type="protein sequence ID" value="KAG7174162.1"/>
    <property type="molecule type" value="Genomic_DNA"/>
</dbReference>
<evidence type="ECO:0000313" key="3">
    <source>
        <dbReference type="Proteomes" id="UP000747542"/>
    </source>
</evidence>
<name>A0A8J5N6N2_HOMAM</name>
<proteinExistence type="predicted"/>
<reference evidence="2" key="1">
    <citation type="journal article" date="2021" name="Sci. Adv.">
        <title>The American lobster genome reveals insights on longevity, neural, and immune adaptations.</title>
        <authorList>
            <person name="Polinski J.M."/>
            <person name="Zimin A.V."/>
            <person name="Clark K.F."/>
            <person name="Kohn A.B."/>
            <person name="Sadowski N."/>
            <person name="Timp W."/>
            <person name="Ptitsyn A."/>
            <person name="Khanna P."/>
            <person name="Romanova D.Y."/>
            <person name="Williams P."/>
            <person name="Greenwood S.J."/>
            <person name="Moroz L.L."/>
            <person name="Walt D.R."/>
            <person name="Bodnar A.G."/>
        </authorList>
    </citation>
    <scope>NUCLEOTIDE SEQUENCE</scope>
    <source>
        <strain evidence="2">GMGI-L3</strain>
    </source>
</reference>